<dbReference type="SUPFAM" id="SSF51735">
    <property type="entry name" value="NAD(P)-binding Rossmann-fold domains"/>
    <property type="match status" value="1"/>
</dbReference>
<dbReference type="InterPro" id="IPR002328">
    <property type="entry name" value="ADH_Zn_CS"/>
</dbReference>
<accession>A0ABU2WYF5</accession>
<comment type="caution">
    <text evidence="7">The sequence shown here is derived from an EMBL/GenBank/DDBJ whole genome shotgun (WGS) entry which is preliminary data.</text>
</comment>
<evidence type="ECO:0000256" key="4">
    <source>
        <dbReference type="ARBA" id="ARBA00023002"/>
    </source>
</evidence>
<gene>
    <name evidence="7" type="ORF">RM555_16300</name>
</gene>
<dbReference type="Gene3D" id="3.90.180.10">
    <property type="entry name" value="Medium-chain alcohol dehydrogenases, catalytic domain"/>
    <property type="match status" value="1"/>
</dbReference>
<keyword evidence="4" id="KW-0560">Oxidoreductase</keyword>
<dbReference type="SUPFAM" id="SSF50129">
    <property type="entry name" value="GroES-like"/>
    <property type="match status" value="1"/>
</dbReference>
<evidence type="ECO:0000259" key="6">
    <source>
        <dbReference type="SMART" id="SM00829"/>
    </source>
</evidence>
<dbReference type="InterPro" id="IPR013154">
    <property type="entry name" value="ADH-like_N"/>
</dbReference>
<evidence type="ECO:0000256" key="5">
    <source>
        <dbReference type="RuleBase" id="RU361277"/>
    </source>
</evidence>
<dbReference type="PANTHER" id="PTHR43401">
    <property type="entry name" value="L-THREONINE 3-DEHYDROGENASE"/>
    <property type="match status" value="1"/>
</dbReference>
<dbReference type="InterPro" id="IPR013149">
    <property type="entry name" value="ADH-like_C"/>
</dbReference>
<reference evidence="7" key="1">
    <citation type="submission" date="2023-09" db="EMBL/GenBank/DDBJ databases">
        <title>30 novel species of actinomycetes from the DSMZ collection.</title>
        <authorList>
            <person name="Nouioui I."/>
        </authorList>
    </citation>
    <scope>NUCLEOTIDE SEQUENCE</scope>
    <source>
        <strain evidence="7">DSM 115977</strain>
    </source>
</reference>
<comment type="cofactor">
    <cofactor evidence="1 5">
        <name>Zn(2+)</name>
        <dbReference type="ChEBI" id="CHEBI:29105"/>
    </cofactor>
</comment>
<dbReference type="RefSeq" id="WP_311412541.1">
    <property type="nucleotide sequence ID" value="NZ_JAVRFL010000017.1"/>
</dbReference>
<feature type="domain" description="Enoyl reductase (ER)" evidence="6">
    <location>
        <begin position="8"/>
        <end position="355"/>
    </location>
</feature>
<keyword evidence="3 5" id="KW-0862">Zinc</keyword>
<evidence type="ECO:0000256" key="2">
    <source>
        <dbReference type="ARBA" id="ARBA00022723"/>
    </source>
</evidence>
<dbReference type="Proteomes" id="UP001180973">
    <property type="component" value="Unassembled WGS sequence"/>
</dbReference>
<evidence type="ECO:0000256" key="3">
    <source>
        <dbReference type="ARBA" id="ARBA00022833"/>
    </source>
</evidence>
<name>A0ABU2WYF5_9ACTN</name>
<protein>
    <submittedName>
        <fullName evidence="7">Alcohol dehydrogenase catalytic domain-containing protein</fullName>
    </submittedName>
</protein>
<dbReference type="PROSITE" id="PS00059">
    <property type="entry name" value="ADH_ZINC"/>
    <property type="match status" value="1"/>
</dbReference>
<keyword evidence="8" id="KW-1185">Reference proteome</keyword>
<dbReference type="EMBL" id="JAVRFL010000017">
    <property type="protein sequence ID" value="MDT0530555.1"/>
    <property type="molecule type" value="Genomic_DNA"/>
</dbReference>
<evidence type="ECO:0000313" key="8">
    <source>
        <dbReference type="Proteomes" id="UP001180973"/>
    </source>
</evidence>
<organism evidence="7 8">
    <name type="scientific">Micromonospora reichwaldensis</name>
    <dbReference type="NCBI Taxonomy" id="3075516"/>
    <lineage>
        <taxon>Bacteria</taxon>
        <taxon>Bacillati</taxon>
        <taxon>Actinomycetota</taxon>
        <taxon>Actinomycetes</taxon>
        <taxon>Micromonosporales</taxon>
        <taxon>Micromonosporaceae</taxon>
        <taxon>Micromonospora</taxon>
    </lineage>
</organism>
<dbReference type="InterPro" id="IPR020843">
    <property type="entry name" value="ER"/>
</dbReference>
<dbReference type="InterPro" id="IPR011032">
    <property type="entry name" value="GroES-like_sf"/>
</dbReference>
<dbReference type="InterPro" id="IPR050129">
    <property type="entry name" value="Zn_alcohol_dh"/>
</dbReference>
<evidence type="ECO:0000313" key="7">
    <source>
        <dbReference type="EMBL" id="MDT0530555.1"/>
    </source>
</evidence>
<dbReference type="SMART" id="SM00829">
    <property type="entry name" value="PKS_ER"/>
    <property type="match status" value="1"/>
</dbReference>
<comment type="similarity">
    <text evidence="5">Belongs to the zinc-containing alcohol dehydrogenase family.</text>
</comment>
<keyword evidence="2 5" id="KW-0479">Metal-binding</keyword>
<sequence length="379" mass="38548">MRAAVLHGFGDLRVEEVPDPQAGPGEVLIDVCCVQPSVTECMLIAGEPVALHRRLADALATGPVRFGGHEFCGVVRAVGPGVRRCRPGDRVTAVETLVCGDCAACRNDRTDACVRPEFIGFTRPGALAERLVVPETAVVPVPPGVSAAAAAAIQPLAGALHAHALAAVAPGETVLVLGAGVMGLLAIQVARRGNAGLVAVSGRSPAKLALARRFGADLVIDATAAGADAADQVLAAVHDATGGIGADVVIETAGGSPRLGLSGPDTLELAARCARRGGRVVGVSVLPDDVPASLGLLRERSVSLLHPRSGAGGYSPSGSVFAHALRLVARGDVEVEPLITHRSTGIEAIPEAVRVTRDKAAHGAINPVQVRLDVDWGQP</sequence>
<dbReference type="Pfam" id="PF08240">
    <property type="entry name" value="ADH_N"/>
    <property type="match status" value="1"/>
</dbReference>
<dbReference type="Gene3D" id="3.40.50.720">
    <property type="entry name" value="NAD(P)-binding Rossmann-like Domain"/>
    <property type="match status" value="1"/>
</dbReference>
<dbReference type="InterPro" id="IPR036291">
    <property type="entry name" value="NAD(P)-bd_dom_sf"/>
</dbReference>
<evidence type="ECO:0000256" key="1">
    <source>
        <dbReference type="ARBA" id="ARBA00001947"/>
    </source>
</evidence>
<dbReference type="Pfam" id="PF00107">
    <property type="entry name" value="ADH_zinc_N"/>
    <property type="match status" value="1"/>
</dbReference>
<proteinExistence type="inferred from homology"/>
<dbReference type="PANTHER" id="PTHR43401:SF2">
    <property type="entry name" value="L-THREONINE 3-DEHYDROGENASE"/>
    <property type="match status" value="1"/>
</dbReference>